<comment type="cofactor">
    <cofactor evidence="4">
        <name>a divalent metal cation</name>
        <dbReference type="ChEBI" id="CHEBI:60240"/>
    </cofactor>
</comment>
<protein>
    <recommendedName>
        <fullName evidence="4">RNA pyrophosphohydrolase</fullName>
        <ecNumber evidence="4">3.6.1.-</ecNumber>
    </recommendedName>
    <alternativeName>
        <fullName evidence="4">(Di)nucleoside polyphosphate hydrolase</fullName>
    </alternativeName>
</protein>
<gene>
    <name evidence="4" type="primary">rppH</name>
    <name evidence="4" type="synonym">nudH</name>
    <name evidence="6" type="ORF">ABI_07020</name>
</gene>
<evidence type="ECO:0000313" key="7">
    <source>
        <dbReference type="Proteomes" id="UP000006512"/>
    </source>
</evidence>
<dbReference type="PRINTS" id="PR00502">
    <property type="entry name" value="NUDIXFAMILY"/>
</dbReference>
<dbReference type="eggNOG" id="COG0494">
    <property type="taxonomic scope" value="Bacteria"/>
</dbReference>
<dbReference type="NCBIfam" id="NF001938">
    <property type="entry name" value="PRK00714.1-5"/>
    <property type="match status" value="1"/>
</dbReference>
<comment type="cofactor">
    <cofactor evidence="2">
        <name>Mg(2+)</name>
        <dbReference type="ChEBI" id="CHEBI:18420"/>
    </cofactor>
</comment>
<dbReference type="EC" id="3.6.1.-" evidence="4"/>
<comment type="cofactor">
    <cofactor evidence="1">
        <name>Mn(2+)</name>
        <dbReference type="ChEBI" id="CHEBI:29035"/>
    </cofactor>
</comment>
<dbReference type="Gene3D" id="3.90.79.10">
    <property type="entry name" value="Nucleoside Triphosphate Pyrophosphohydrolase"/>
    <property type="match status" value="1"/>
</dbReference>
<dbReference type="GO" id="GO:0008893">
    <property type="term" value="F:guanosine-3',5'-bis(diphosphate) 3'-diphosphatase activity"/>
    <property type="evidence" value="ECO:0007669"/>
    <property type="project" value="TreeGrafter"/>
</dbReference>
<feature type="short sequence motif" description="Nudix box" evidence="4">
    <location>
        <begin position="41"/>
        <end position="62"/>
    </location>
</feature>
<comment type="function">
    <text evidence="4">Accelerates the degradation of transcripts by removing pyrophosphate from the 5'-end of triphosphorylated RNA, leading to a more labile monophosphorylated state that can stimulate subsequent ribonuclease cleavage.</text>
</comment>
<accession>F4QLC3</accession>
<comment type="similarity">
    <text evidence="4">Belongs to the Nudix hydrolase family. RppH subfamily.</text>
</comment>
<evidence type="ECO:0000256" key="2">
    <source>
        <dbReference type="ARBA" id="ARBA00001946"/>
    </source>
</evidence>
<dbReference type="InterPro" id="IPR015797">
    <property type="entry name" value="NUDIX_hydrolase-like_dom_sf"/>
</dbReference>
<dbReference type="CDD" id="cd03671">
    <property type="entry name" value="NUDIX_Ap4A_hydrolase_plant_like"/>
    <property type="match status" value="1"/>
</dbReference>
<proteinExistence type="inferred from homology"/>
<dbReference type="Pfam" id="PF00293">
    <property type="entry name" value="NUDIX"/>
    <property type="match status" value="1"/>
</dbReference>
<organism evidence="6 7">
    <name type="scientific">Asticcacaulis biprosthecium C19</name>
    <dbReference type="NCBI Taxonomy" id="715226"/>
    <lineage>
        <taxon>Bacteria</taxon>
        <taxon>Pseudomonadati</taxon>
        <taxon>Pseudomonadota</taxon>
        <taxon>Alphaproteobacteria</taxon>
        <taxon>Caulobacterales</taxon>
        <taxon>Caulobacteraceae</taxon>
        <taxon>Asticcacaulis</taxon>
    </lineage>
</organism>
<dbReference type="InterPro" id="IPR020476">
    <property type="entry name" value="Nudix_hydrolase"/>
</dbReference>
<dbReference type="NCBIfam" id="NF001937">
    <property type="entry name" value="PRK00714.1-4"/>
    <property type="match status" value="1"/>
</dbReference>
<reference evidence="7" key="1">
    <citation type="submission" date="2011-03" db="EMBL/GenBank/DDBJ databases">
        <title>Draft genome sequence of Brevundimonas diminuta.</title>
        <authorList>
            <person name="Brown P.J.B."/>
            <person name="Buechlein A."/>
            <person name="Hemmerich C."/>
            <person name="Brun Y.V."/>
        </authorList>
    </citation>
    <scope>NUCLEOTIDE SEQUENCE [LARGE SCALE GENOMIC DNA]</scope>
    <source>
        <strain evidence="7">C19</strain>
    </source>
</reference>
<dbReference type="OrthoDB" id="9816040at2"/>
<evidence type="ECO:0000259" key="5">
    <source>
        <dbReference type="PROSITE" id="PS51462"/>
    </source>
</evidence>
<dbReference type="NCBIfam" id="NF001936">
    <property type="entry name" value="PRK00714.1-3"/>
    <property type="match status" value="1"/>
</dbReference>
<evidence type="ECO:0000256" key="3">
    <source>
        <dbReference type="ARBA" id="ARBA00022801"/>
    </source>
</evidence>
<dbReference type="HOGENOM" id="CLU_087195_3_0_5"/>
<dbReference type="AlphaFoldDB" id="F4QLC3"/>
<dbReference type="HAMAP" id="MF_00298">
    <property type="entry name" value="Nudix_RppH"/>
    <property type="match status" value="1"/>
</dbReference>
<dbReference type="GO" id="GO:0019693">
    <property type="term" value="P:ribose phosphate metabolic process"/>
    <property type="evidence" value="ECO:0007669"/>
    <property type="project" value="TreeGrafter"/>
</dbReference>
<name>F4QLC3_9CAUL</name>
<dbReference type="GO" id="GO:0006753">
    <property type="term" value="P:nucleoside phosphate metabolic process"/>
    <property type="evidence" value="ECO:0007669"/>
    <property type="project" value="TreeGrafter"/>
</dbReference>
<dbReference type="SUPFAM" id="SSF55811">
    <property type="entry name" value="Nudix"/>
    <property type="match status" value="1"/>
</dbReference>
<dbReference type="Proteomes" id="UP000006512">
    <property type="component" value="Unassembled WGS sequence"/>
</dbReference>
<dbReference type="PANTHER" id="PTHR11839:SF22">
    <property type="entry name" value="NUDIX HYDROLASE 26, CHLOROPLASTIC"/>
    <property type="match status" value="1"/>
</dbReference>
<dbReference type="PROSITE" id="PS51462">
    <property type="entry name" value="NUDIX"/>
    <property type="match status" value="1"/>
</dbReference>
<dbReference type="STRING" id="715226.ABI_07020"/>
<dbReference type="InterPro" id="IPR020084">
    <property type="entry name" value="NUDIX_hydrolase_CS"/>
</dbReference>
<dbReference type="PANTHER" id="PTHR11839">
    <property type="entry name" value="UDP/ADP-SUGAR PYROPHOSPHATASE"/>
    <property type="match status" value="1"/>
</dbReference>
<keyword evidence="3 4" id="KW-0378">Hydrolase</keyword>
<dbReference type="InterPro" id="IPR000086">
    <property type="entry name" value="NUDIX_hydrolase_dom"/>
</dbReference>
<sequence>MTAPTGYRPNVGVVVFNRDGQVWIGHRFGMAGDYAWQFPQGGIDEGEDLEEAARRELYEETGIKSIDLIGRTKDWVVYDFPADVLAQGKIGKNFRGQKQIWFAFRFTGDDSEFDLNAHHEQEFSRWEWCDLATVIDRVVHFKRDSYRQVIQEFERLV</sequence>
<feature type="domain" description="Nudix hydrolase" evidence="5">
    <location>
        <begin position="6"/>
        <end position="151"/>
    </location>
</feature>
<dbReference type="GO" id="GO:0034432">
    <property type="term" value="F:bis(5'-adenosyl)-pentaphosphatase activity"/>
    <property type="evidence" value="ECO:0007669"/>
    <property type="project" value="TreeGrafter"/>
</dbReference>
<dbReference type="EMBL" id="GL883077">
    <property type="protein sequence ID" value="EGF92268.1"/>
    <property type="molecule type" value="Genomic_DNA"/>
</dbReference>
<evidence type="ECO:0000256" key="1">
    <source>
        <dbReference type="ARBA" id="ARBA00001936"/>
    </source>
</evidence>
<keyword evidence="7" id="KW-1185">Reference proteome</keyword>
<dbReference type="RefSeq" id="WP_006271443.1">
    <property type="nucleotide sequence ID" value="NZ_GL883077.1"/>
</dbReference>
<evidence type="ECO:0000256" key="4">
    <source>
        <dbReference type="HAMAP-Rule" id="MF_00298"/>
    </source>
</evidence>
<evidence type="ECO:0000313" key="6">
    <source>
        <dbReference type="EMBL" id="EGF92268.1"/>
    </source>
</evidence>
<dbReference type="PROSITE" id="PS00893">
    <property type="entry name" value="NUDIX_BOX"/>
    <property type="match status" value="1"/>
</dbReference>
<dbReference type="InterPro" id="IPR022927">
    <property type="entry name" value="RppH"/>
</dbReference>